<evidence type="ECO:0000256" key="11">
    <source>
        <dbReference type="SAM" id="MobiDB-lite"/>
    </source>
</evidence>
<organism evidence="13 14">
    <name type="scientific">Candidatus Ryanbacteria bacterium RIFCSPLOWO2_01_FULL_48_26</name>
    <dbReference type="NCBI Taxonomy" id="1802126"/>
    <lineage>
        <taxon>Bacteria</taxon>
        <taxon>Candidatus Ryaniibacteriota</taxon>
    </lineage>
</organism>
<keyword evidence="6" id="KW-0548">Nucleotidyltransferase</keyword>
<evidence type="ECO:0000256" key="10">
    <source>
        <dbReference type="ARBA" id="ARBA00048552"/>
    </source>
</evidence>
<dbReference type="InterPro" id="IPR036603">
    <property type="entry name" value="RBP11-like"/>
</dbReference>
<evidence type="ECO:0000256" key="9">
    <source>
        <dbReference type="ARBA" id="ARBA00033070"/>
    </source>
</evidence>
<evidence type="ECO:0000256" key="1">
    <source>
        <dbReference type="ARBA" id="ARBA00007123"/>
    </source>
</evidence>
<proteinExistence type="inferred from homology"/>
<evidence type="ECO:0000313" key="14">
    <source>
        <dbReference type="Proteomes" id="UP000179106"/>
    </source>
</evidence>
<dbReference type="GO" id="GO:0003677">
    <property type="term" value="F:DNA binding"/>
    <property type="evidence" value="ECO:0007669"/>
    <property type="project" value="InterPro"/>
</dbReference>
<dbReference type="GO" id="GO:0003899">
    <property type="term" value="F:DNA-directed RNA polymerase activity"/>
    <property type="evidence" value="ECO:0007669"/>
    <property type="project" value="UniProtKB-EC"/>
</dbReference>
<dbReference type="InterPro" id="IPR011773">
    <property type="entry name" value="DNA-dir_RpoA"/>
</dbReference>
<keyword evidence="5" id="KW-0808">Transferase</keyword>
<keyword evidence="4 13" id="KW-0240">DNA-directed RNA polymerase</keyword>
<dbReference type="Proteomes" id="UP000179106">
    <property type="component" value="Unassembled WGS sequence"/>
</dbReference>
<dbReference type="CDD" id="cd06928">
    <property type="entry name" value="RNAP_alpha_NTD"/>
    <property type="match status" value="1"/>
</dbReference>
<dbReference type="InterPro" id="IPR036643">
    <property type="entry name" value="RNApol_insert_sf"/>
</dbReference>
<comment type="similarity">
    <text evidence="1">Belongs to the RNA polymerase alpha chain family.</text>
</comment>
<evidence type="ECO:0000256" key="5">
    <source>
        <dbReference type="ARBA" id="ARBA00022679"/>
    </source>
</evidence>
<dbReference type="Pfam" id="PF01000">
    <property type="entry name" value="RNA_pol_A_bac"/>
    <property type="match status" value="1"/>
</dbReference>
<evidence type="ECO:0000256" key="4">
    <source>
        <dbReference type="ARBA" id="ARBA00022478"/>
    </source>
</evidence>
<gene>
    <name evidence="13" type="ORF">A3B25_00030</name>
</gene>
<evidence type="ECO:0000256" key="6">
    <source>
        <dbReference type="ARBA" id="ARBA00022695"/>
    </source>
</evidence>
<feature type="compositionally biased region" description="Basic residues" evidence="11">
    <location>
        <begin position="249"/>
        <end position="259"/>
    </location>
</feature>
<dbReference type="EC" id="2.7.7.6" evidence="2"/>
<reference evidence="13 14" key="1">
    <citation type="journal article" date="2016" name="Nat. Commun.">
        <title>Thousands of microbial genomes shed light on interconnected biogeochemical processes in an aquifer system.</title>
        <authorList>
            <person name="Anantharaman K."/>
            <person name="Brown C.T."/>
            <person name="Hug L.A."/>
            <person name="Sharon I."/>
            <person name="Castelle C.J."/>
            <person name="Probst A.J."/>
            <person name="Thomas B.C."/>
            <person name="Singh A."/>
            <person name="Wilkins M.J."/>
            <person name="Karaoz U."/>
            <person name="Brodie E.L."/>
            <person name="Williams K.H."/>
            <person name="Hubbard S.S."/>
            <person name="Banfield J.F."/>
        </authorList>
    </citation>
    <scope>NUCLEOTIDE SEQUENCE [LARGE SCALE GENOMIC DNA]</scope>
</reference>
<dbReference type="SMART" id="SM00662">
    <property type="entry name" value="RPOLD"/>
    <property type="match status" value="1"/>
</dbReference>
<evidence type="ECO:0000259" key="12">
    <source>
        <dbReference type="SMART" id="SM00662"/>
    </source>
</evidence>
<evidence type="ECO:0000256" key="2">
    <source>
        <dbReference type="ARBA" id="ARBA00012418"/>
    </source>
</evidence>
<dbReference type="AlphaFoldDB" id="A0A1G2GVD0"/>
<dbReference type="NCBIfam" id="TIGR02027">
    <property type="entry name" value="rpoA"/>
    <property type="match status" value="1"/>
</dbReference>
<keyword evidence="7" id="KW-0804">Transcription</keyword>
<evidence type="ECO:0000256" key="3">
    <source>
        <dbReference type="ARBA" id="ARBA00015972"/>
    </source>
</evidence>
<dbReference type="SUPFAM" id="SSF55257">
    <property type="entry name" value="RBP11-like subunits of RNA polymerase"/>
    <property type="match status" value="1"/>
</dbReference>
<dbReference type="SUPFAM" id="SSF56553">
    <property type="entry name" value="Insert subdomain of RNA polymerase alpha subunit"/>
    <property type="match status" value="1"/>
</dbReference>
<dbReference type="EMBL" id="MHNW01000011">
    <property type="protein sequence ID" value="OGZ54050.1"/>
    <property type="molecule type" value="Genomic_DNA"/>
</dbReference>
<comment type="caution">
    <text evidence="13">The sequence shown here is derived from an EMBL/GenBank/DDBJ whole genome shotgun (WGS) entry which is preliminary data.</text>
</comment>
<dbReference type="GO" id="GO:0005737">
    <property type="term" value="C:cytoplasm"/>
    <property type="evidence" value="ECO:0007669"/>
    <property type="project" value="UniProtKB-ARBA"/>
</dbReference>
<evidence type="ECO:0000256" key="7">
    <source>
        <dbReference type="ARBA" id="ARBA00023163"/>
    </source>
</evidence>
<accession>A0A1G2GVD0</accession>
<comment type="catalytic activity">
    <reaction evidence="10">
        <text>RNA(n) + a ribonucleoside 5'-triphosphate = RNA(n+1) + diphosphate</text>
        <dbReference type="Rhea" id="RHEA:21248"/>
        <dbReference type="Rhea" id="RHEA-COMP:14527"/>
        <dbReference type="Rhea" id="RHEA-COMP:17342"/>
        <dbReference type="ChEBI" id="CHEBI:33019"/>
        <dbReference type="ChEBI" id="CHEBI:61557"/>
        <dbReference type="ChEBI" id="CHEBI:140395"/>
        <dbReference type="EC" id="2.7.7.6"/>
    </reaction>
</comment>
<protein>
    <recommendedName>
        <fullName evidence="3">DNA-directed RNA polymerase subunit alpha</fullName>
        <ecNumber evidence="2">2.7.7.6</ecNumber>
    </recommendedName>
    <alternativeName>
        <fullName evidence="9">RNA polymerase subunit alpha</fullName>
    </alternativeName>
    <alternativeName>
        <fullName evidence="8">Transcriptase subunit alpha</fullName>
    </alternativeName>
</protein>
<dbReference type="GO" id="GO:0006351">
    <property type="term" value="P:DNA-templated transcription"/>
    <property type="evidence" value="ECO:0007669"/>
    <property type="project" value="InterPro"/>
</dbReference>
<name>A0A1G2GVD0_9BACT</name>
<feature type="domain" description="DNA-directed RNA polymerase RpoA/D/Rpb3-type" evidence="12">
    <location>
        <begin position="21"/>
        <end position="229"/>
    </location>
</feature>
<sequence length="259" mass="28746">MEFSKLSSTVTVKTVSEDLRKGVFEIEGLFSGYGLTVGNSLRRVLLSSLPGAAVTEVKIKNATHEFSTLPGVREDLVELSLNFKKLRLKMHTDEPQVLILKASGIKTVTAADIKTNSMVEIVNKDEVFATLTAKNAELEIEIKVEKGMGYLPVEARKDVRQAVGTIAIDAIFAPVLKVNYTNDNMRVGDRTDFNKLRLEIETDGTISPSAALRRAGEILKDHFEKVAAIPVQDFETPKDKEEEISETPKKKRSKKEKLE</sequence>
<dbReference type="GO" id="GO:0046983">
    <property type="term" value="F:protein dimerization activity"/>
    <property type="evidence" value="ECO:0007669"/>
    <property type="project" value="InterPro"/>
</dbReference>
<dbReference type="Pfam" id="PF01193">
    <property type="entry name" value="RNA_pol_L"/>
    <property type="match status" value="1"/>
</dbReference>
<dbReference type="InterPro" id="IPR011263">
    <property type="entry name" value="DNA-dir_RNA_pol_RpoA/D/Rpb3"/>
</dbReference>
<evidence type="ECO:0000256" key="8">
    <source>
        <dbReference type="ARBA" id="ARBA00032524"/>
    </source>
</evidence>
<dbReference type="FunFam" id="2.170.120.12:FF:000001">
    <property type="entry name" value="DNA-directed RNA polymerase subunit alpha"/>
    <property type="match status" value="1"/>
</dbReference>
<dbReference type="STRING" id="1802126.A3B25_00030"/>
<dbReference type="Gene3D" id="3.30.1360.10">
    <property type="entry name" value="RNA polymerase, RBP11-like subunit"/>
    <property type="match status" value="1"/>
</dbReference>
<dbReference type="InterPro" id="IPR011262">
    <property type="entry name" value="DNA-dir_RNA_pol_insert"/>
</dbReference>
<feature type="region of interest" description="Disordered" evidence="11">
    <location>
        <begin position="230"/>
        <end position="259"/>
    </location>
</feature>
<dbReference type="Gene3D" id="2.170.120.12">
    <property type="entry name" value="DNA-directed RNA polymerase, insert domain"/>
    <property type="match status" value="1"/>
</dbReference>
<evidence type="ECO:0000313" key="13">
    <source>
        <dbReference type="EMBL" id="OGZ54050.1"/>
    </source>
</evidence>
<dbReference type="GO" id="GO:0000428">
    <property type="term" value="C:DNA-directed RNA polymerase complex"/>
    <property type="evidence" value="ECO:0007669"/>
    <property type="project" value="UniProtKB-KW"/>
</dbReference>